<evidence type="ECO:0000256" key="5">
    <source>
        <dbReference type="HAMAP-Rule" id="MF_00235"/>
    </source>
</evidence>
<keyword evidence="3 5" id="KW-0547">Nucleotide-binding</keyword>
<keyword evidence="5 7" id="KW-0067">ATP-binding</keyword>
<dbReference type="CDD" id="cd01428">
    <property type="entry name" value="ADK"/>
    <property type="match status" value="1"/>
</dbReference>
<dbReference type="HAMAP" id="MF_00235">
    <property type="entry name" value="Adenylate_kinase_Adk"/>
    <property type="match status" value="1"/>
</dbReference>
<comment type="domain">
    <text evidence="5">Consists of three domains, a large central CORE domain and two small peripheral domains, NMPbind and LID, which undergo movements during catalysis. The LID domain closes over the site of phosphoryl transfer upon ATP binding. Assembling and dissambling the active center during each catalytic cycle provides an effective means to prevent ATP hydrolysis.</text>
</comment>
<keyword evidence="1 5" id="KW-0808">Transferase</keyword>
<dbReference type="Gene3D" id="3.40.50.300">
    <property type="entry name" value="P-loop containing nucleotide triphosphate hydrolases"/>
    <property type="match status" value="1"/>
</dbReference>
<evidence type="ECO:0000256" key="6">
    <source>
        <dbReference type="RuleBase" id="RU003330"/>
    </source>
</evidence>
<evidence type="ECO:0000256" key="4">
    <source>
        <dbReference type="ARBA" id="ARBA00022777"/>
    </source>
</evidence>
<feature type="binding site" evidence="5">
    <location>
        <position position="164"/>
    </location>
    <ligand>
        <name>AMP</name>
        <dbReference type="ChEBI" id="CHEBI:456215"/>
    </ligand>
</feature>
<evidence type="ECO:0000313" key="9">
    <source>
        <dbReference type="Proteomes" id="UP000176951"/>
    </source>
</evidence>
<sequence>MNKKATTIIILGRPGSGKGTQAALIAKKIKADALGTGDLLRDLADEKTYLAKQLAPILKKGKLVPTWLASFVWIRELGNTHPGQRIIFDGSPRTLAEAKMLDEVLAWYDRSKKLVILIDISVKESVKRLLTRRICSSCRTPAIEAAYKDTEIRCHICRGKLIRRTDDKPKVIKKRLKIFDKDVTPIVKHYRLKGHLKIVNGKQDPDKVTKDILKIINL</sequence>
<dbReference type="PANTHER" id="PTHR23359">
    <property type="entry name" value="NUCLEOTIDE KINASE"/>
    <property type="match status" value="1"/>
</dbReference>
<dbReference type="EC" id="2.7.4.3" evidence="5 7"/>
<feature type="binding site" evidence="5">
    <location>
        <begin position="15"/>
        <end position="20"/>
    </location>
    <ligand>
        <name>ATP</name>
        <dbReference type="ChEBI" id="CHEBI:30616"/>
    </ligand>
</feature>
<gene>
    <name evidence="5" type="primary">adk</name>
    <name evidence="8" type="ORF">A3A97_00630</name>
</gene>
<dbReference type="Pfam" id="PF00406">
    <property type="entry name" value="ADK"/>
    <property type="match status" value="1"/>
</dbReference>
<evidence type="ECO:0000256" key="7">
    <source>
        <dbReference type="RuleBase" id="RU003331"/>
    </source>
</evidence>
<evidence type="ECO:0000256" key="1">
    <source>
        <dbReference type="ARBA" id="ARBA00022679"/>
    </source>
</evidence>
<comment type="caution">
    <text evidence="8">The sequence shown here is derived from an EMBL/GenBank/DDBJ whole genome shotgun (WGS) entry which is preliminary data.</text>
</comment>
<accession>A0A1G2PUQ2</accession>
<keyword evidence="2 5" id="KW-0545">Nucleotide biosynthesis</keyword>
<feature type="binding site" evidence="5">
    <location>
        <position position="36"/>
    </location>
    <ligand>
        <name>AMP</name>
        <dbReference type="ChEBI" id="CHEBI:456215"/>
    </ligand>
</feature>
<dbReference type="AlphaFoldDB" id="A0A1G2PUQ2"/>
<comment type="pathway">
    <text evidence="5">Purine metabolism; AMP biosynthesis via salvage pathway; AMP from ADP: step 1/1.</text>
</comment>
<evidence type="ECO:0000256" key="3">
    <source>
        <dbReference type="ARBA" id="ARBA00022741"/>
    </source>
</evidence>
<dbReference type="GO" id="GO:0044209">
    <property type="term" value="P:AMP salvage"/>
    <property type="evidence" value="ECO:0007669"/>
    <property type="project" value="UniProtKB-UniRule"/>
</dbReference>
<dbReference type="GO" id="GO:0005737">
    <property type="term" value="C:cytoplasm"/>
    <property type="evidence" value="ECO:0007669"/>
    <property type="project" value="UniProtKB-SubCell"/>
</dbReference>
<comment type="similarity">
    <text evidence="5 6">Belongs to the adenylate kinase family.</text>
</comment>
<feature type="binding site" evidence="5">
    <location>
        <position position="41"/>
    </location>
    <ligand>
        <name>AMP</name>
        <dbReference type="ChEBI" id="CHEBI:456215"/>
    </ligand>
</feature>
<feature type="binding site" evidence="5">
    <location>
        <begin position="62"/>
        <end position="64"/>
    </location>
    <ligand>
        <name>AMP</name>
        <dbReference type="ChEBI" id="CHEBI:456215"/>
    </ligand>
</feature>
<keyword evidence="4 5" id="KW-0418">Kinase</keyword>
<dbReference type="UniPathway" id="UPA00588">
    <property type="reaction ID" value="UER00649"/>
</dbReference>
<dbReference type="InterPro" id="IPR027417">
    <property type="entry name" value="P-loop_NTPase"/>
</dbReference>
<comment type="function">
    <text evidence="5">Catalyzes the reversible transfer of the terminal phosphate group between ATP and AMP. Plays an important role in cellular energy homeostasis and in adenine nucleotide metabolism.</text>
</comment>
<protein>
    <recommendedName>
        <fullName evidence="5 7">Adenylate kinase</fullName>
        <shortName evidence="5">AK</shortName>
        <ecNumber evidence="5 7">2.7.4.3</ecNumber>
    </recommendedName>
    <alternativeName>
        <fullName evidence="5">ATP-AMP transphosphorylase</fullName>
    </alternativeName>
    <alternativeName>
        <fullName evidence="5">ATP:AMP phosphotransferase</fullName>
    </alternativeName>
    <alternativeName>
        <fullName evidence="5">Adenylate monophosphate kinase</fullName>
    </alternativeName>
</protein>
<dbReference type="GO" id="GO:0005524">
    <property type="term" value="F:ATP binding"/>
    <property type="evidence" value="ECO:0007669"/>
    <property type="project" value="UniProtKB-UniRule"/>
</dbReference>
<organism evidence="8 9">
    <name type="scientific">Candidatus Terrybacteria bacterium RIFCSPLOWO2_01_FULL_40_23</name>
    <dbReference type="NCBI Taxonomy" id="1802366"/>
    <lineage>
        <taxon>Bacteria</taxon>
        <taxon>Candidatus Terryibacteriota</taxon>
    </lineage>
</organism>
<feature type="binding site" evidence="5">
    <location>
        <position position="203"/>
    </location>
    <ligand>
        <name>ATP</name>
        <dbReference type="ChEBI" id="CHEBI:30616"/>
    </ligand>
</feature>
<comment type="subcellular location">
    <subcellularLocation>
        <location evidence="5 7">Cytoplasm</location>
    </subcellularLocation>
</comment>
<dbReference type="GO" id="GO:0004017">
    <property type="term" value="F:AMP kinase activity"/>
    <property type="evidence" value="ECO:0007669"/>
    <property type="project" value="UniProtKB-UniRule"/>
</dbReference>
<feature type="region of interest" description="NMP" evidence="5">
    <location>
        <begin position="35"/>
        <end position="64"/>
    </location>
</feature>
<dbReference type="InterPro" id="IPR000850">
    <property type="entry name" value="Adenylat/UMP-CMP_kin"/>
</dbReference>
<comment type="subunit">
    <text evidence="5 7">Monomer.</text>
</comment>
<comment type="catalytic activity">
    <reaction evidence="5 7">
        <text>AMP + ATP = 2 ADP</text>
        <dbReference type="Rhea" id="RHEA:12973"/>
        <dbReference type="ChEBI" id="CHEBI:30616"/>
        <dbReference type="ChEBI" id="CHEBI:456215"/>
        <dbReference type="ChEBI" id="CHEBI:456216"/>
        <dbReference type="EC" id="2.7.4.3"/>
    </reaction>
</comment>
<reference evidence="8 9" key="1">
    <citation type="journal article" date="2016" name="Nat. Commun.">
        <title>Thousands of microbial genomes shed light on interconnected biogeochemical processes in an aquifer system.</title>
        <authorList>
            <person name="Anantharaman K."/>
            <person name="Brown C.T."/>
            <person name="Hug L.A."/>
            <person name="Sharon I."/>
            <person name="Castelle C.J."/>
            <person name="Probst A.J."/>
            <person name="Thomas B.C."/>
            <person name="Singh A."/>
            <person name="Wilkins M.J."/>
            <person name="Karaoz U."/>
            <person name="Brodie E.L."/>
            <person name="Williams K.H."/>
            <person name="Hubbard S.S."/>
            <person name="Banfield J.F."/>
        </authorList>
    </citation>
    <scope>NUCLEOTIDE SEQUENCE [LARGE SCALE GENOMIC DNA]</scope>
</reference>
<dbReference type="SUPFAM" id="SSF52540">
    <property type="entry name" value="P-loop containing nucleoside triphosphate hydrolases"/>
    <property type="match status" value="1"/>
</dbReference>
<name>A0A1G2PUQ2_9BACT</name>
<feature type="binding site" evidence="5">
    <location>
        <position position="175"/>
    </location>
    <ligand>
        <name>AMP</name>
        <dbReference type="ChEBI" id="CHEBI:456215"/>
    </ligand>
</feature>
<dbReference type="PRINTS" id="PR00094">
    <property type="entry name" value="ADENYLTKNASE"/>
</dbReference>
<comment type="caution">
    <text evidence="5">Lacks conserved residue(s) required for the propagation of feature annotation.</text>
</comment>
<feature type="binding site" evidence="5">
    <location>
        <position position="132"/>
    </location>
    <ligand>
        <name>ATP</name>
        <dbReference type="ChEBI" id="CHEBI:30616"/>
    </ligand>
</feature>
<evidence type="ECO:0000313" key="8">
    <source>
        <dbReference type="EMBL" id="OHA52040.1"/>
    </source>
</evidence>
<evidence type="ECO:0000256" key="2">
    <source>
        <dbReference type="ARBA" id="ARBA00022727"/>
    </source>
</evidence>
<proteinExistence type="inferred from homology"/>
<dbReference type="EMBL" id="MHSW01000014">
    <property type="protein sequence ID" value="OHA52040.1"/>
    <property type="molecule type" value="Genomic_DNA"/>
</dbReference>
<keyword evidence="5" id="KW-0963">Cytoplasm</keyword>
<dbReference type="Proteomes" id="UP000176951">
    <property type="component" value="Unassembled WGS sequence"/>
</dbReference>